<protein>
    <recommendedName>
        <fullName evidence="3">Alginate export domain-containing protein</fullName>
    </recommendedName>
</protein>
<organism evidence="1 2">
    <name type="scientific">Sphingomonas citri</name>
    <dbReference type="NCBI Taxonomy" id="2862499"/>
    <lineage>
        <taxon>Bacteria</taxon>
        <taxon>Pseudomonadati</taxon>
        <taxon>Pseudomonadota</taxon>
        <taxon>Alphaproteobacteria</taxon>
        <taxon>Sphingomonadales</taxon>
        <taxon>Sphingomonadaceae</taxon>
        <taxon>Sphingomonas</taxon>
    </lineage>
</organism>
<dbReference type="Gene3D" id="2.40.160.10">
    <property type="entry name" value="Porin"/>
    <property type="match status" value="1"/>
</dbReference>
<dbReference type="Proteomes" id="UP000759103">
    <property type="component" value="Unassembled WGS sequence"/>
</dbReference>
<dbReference type="EMBL" id="JAHXZN010000001">
    <property type="protein sequence ID" value="MBW6530606.1"/>
    <property type="molecule type" value="Genomic_DNA"/>
</dbReference>
<accession>A0ABS7BLX9</accession>
<comment type="caution">
    <text evidence="1">The sequence shown here is derived from an EMBL/GenBank/DDBJ whole genome shotgun (WGS) entry which is preliminary data.</text>
</comment>
<keyword evidence="2" id="KW-1185">Reference proteome</keyword>
<dbReference type="InterPro" id="IPR023614">
    <property type="entry name" value="Porin_dom_sf"/>
</dbReference>
<evidence type="ECO:0008006" key="3">
    <source>
        <dbReference type="Google" id="ProtNLM"/>
    </source>
</evidence>
<sequence length="392" mass="42454">MSLEAAPALADPIKLTPTEDVRLRYERVEQDGIARAADAVTIRVRSGVAASSGPWSALVEAQGNLAIVDHYDDSVGHGAGYPVVGDPENIALYRAQLQYKSAPFTLIGGRQKIGLEDERFVGAAAIRQNSRSFDAVRGQLSLTKHLRADLTYAWSVRTPSGINGRGAKPTAIGGDNVFALLAQDTPLGTLTGFAYLIDQDEAAVQGYRLSSQSYGARLVGSRAVAPKVKASWQLSYATQSDYHRNPNDYRADYYLVDGALDVHALHVGAGYEVLGAGNGTALTSFQTPLASIFKFQGWADKLTTTPPDGVRDLYGSLGWGWPKLGAFKAVGVQAVYHRFDAERVDRRYGDEVDLLASAKLARYGISARYATYRADGFATDTQKLWLELTWAL</sequence>
<evidence type="ECO:0000313" key="1">
    <source>
        <dbReference type="EMBL" id="MBW6530606.1"/>
    </source>
</evidence>
<proteinExistence type="predicted"/>
<evidence type="ECO:0000313" key="2">
    <source>
        <dbReference type="Proteomes" id="UP000759103"/>
    </source>
</evidence>
<name>A0ABS7BLX9_9SPHN</name>
<reference evidence="1 2" key="1">
    <citation type="submission" date="2021-07" db="EMBL/GenBank/DDBJ databases">
        <title>Sphingomonas sp.</title>
        <authorList>
            <person name="Feng G."/>
            <person name="Li J."/>
            <person name="Pan M."/>
        </authorList>
    </citation>
    <scope>NUCLEOTIDE SEQUENCE [LARGE SCALE GENOMIC DNA]</scope>
    <source>
        <strain evidence="1 2">RRHST34</strain>
    </source>
</reference>
<gene>
    <name evidence="1" type="ORF">KZ820_07645</name>
</gene>